<accession>A0A4T0BVS3</accession>
<comment type="caution">
    <text evidence="4">The sequence shown here is derived from an EMBL/GenBank/DDBJ whole genome shotgun (WGS) entry which is preliminary data.</text>
</comment>
<dbReference type="PANTHER" id="PTHR33365">
    <property type="entry name" value="YALI0B05434P"/>
    <property type="match status" value="1"/>
</dbReference>
<comment type="pathway">
    <text evidence="1">Mycotoxin biosynthesis.</text>
</comment>
<dbReference type="EMBL" id="QZBZ01000093">
    <property type="protein sequence ID" value="TIA36905.1"/>
    <property type="molecule type" value="Genomic_DNA"/>
</dbReference>
<name>A0A4T0BVS3_AURPU</name>
<organism evidence="4 5">
    <name type="scientific">Aureobasidium pullulans</name>
    <name type="common">Black yeast</name>
    <name type="synonym">Pullularia pullulans</name>
    <dbReference type="NCBI Taxonomy" id="5580"/>
    <lineage>
        <taxon>Eukaryota</taxon>
        <taxon>Fungi</taxon>
        <taxon>Dikarya</taxon>
        <taxon>Ascomycota</taxon>
        <taxon>Pezizomycotina</taxon>
        <taxon>Dothideomycetes</taxon>
        <taxon>Dothideomycetidae</taxon>
        <taxon>Dothideales</taxon>
        <taxon>Saccotheciaceae</taxon>
        <taxon>Aureobasidium</taxon>
    </lineage>
</organism>
<gene>
    <name evidence="4" type="ORF">D6C78_05089</name>
</gene>
<evidence type="ECO:0000313" key="4">
    <source>
        <dbReference type="EMBL" id="TIA36905.1"/>
    </source>
</evidence>
<proteinExistence type="inferred from homology"/>
<reference evidence="4 5" key="1">
    <citation type="submission" date="2018-10" db="EMBL/GenBank/DDBJ databases">
        <title>Fifty Aureobasidium pullulans genomes reveal a recombining polyextremotolerant generalist.</title>
        <authorList>
            <person name="Gostincar C."/>
            <person name="Turk M."/>
            <person name="Zajc J."/>
            <person name="Gunde-Cimerman N."/>
        </authorList>
    </citation>
    <scope>NUCLEOTIDE SEQUENCE [LARGE SCALE GENOMIC DNA]</scope>
    <source>
        <strain evidence="4 5">EXF-1645</strain>
    </source>
</reference>
<evidence type="ECO:0008006" key="6">
    <source>
        <dbReference type="Google" id="ProtNLM"/>
    </source>
</evidence>
<evidence type="ECO:0000256" key="2">
    <source>
        <dbReference type="ARBA" id="ARBA00023002"/>
    </source>
</evidence>
<protein>
    <recommendedName>
        <fullName evidence="6">Tat pathway signal sequence</fullName>
    </recommendedName>
</protein>
<comment type="similarity">
    <text evidence="3">Belongs to the ustYa family.</text>
</comment>
<evidence type="ECO:0000256" key="1">
    <source>
        <dbReference type="ARBA" id="ARBA00004685"/>
    </source>
</evidence>
<dbReference type="Proteomes" id="UP000308724">
    <property type="component" value="Unassembled WGS sequence"/>
</dbReference>
<sequence>MNPPDEINQNAWDALTPIGHGFVNISDPEVYGLPPGITTMSGVDRYSVAMYHQLHCLGLIRNQYWRLIEILSTDSTAAIGKEEVHKQLHQHHPQHCFAYIAESIMCSGDLTIEWAKVEKDGSRTQVDGWGVTHQCKDPDAILEWMKANHGPSKGSNVHLHD</sequence>
<dbReference type="GO" id="GO:0016491">
    <property type="term" value="F:oxidoreductase activity"/>
    <property type="evidence" value="ECO:0007669"/>
    <property type="project" value="UniProtKB-KW"/>
</dbReference>
<evidence type="ECO:0000313" key="5">
    <source>
        <dbReference type="Proteomes" id="UP000308724"/>
    </source>
</evidence>
<keyword evidence="2" id="KW-0560">Oxidoreductase</keyword>
<dbReference type="AlphaFoldDB" id="A0A4T0BVS3"/>
<evidence type="ECO:0000256" key="3">
    <source>
        <dbReference type="ARBA" id="ARBA00035112"/>
    </source>
</evidence>
<dbReference type="Pfam" id="PF11807">
    <property type="entry name" value="UstYa"/>
    <property type="match status" value="1"/>
</dbReference>
<dbReference type="GO" id="GO:0043386">
    <property type="term" value="P:mycotoxin biosynthetic process"/>
    <property type="evidence" value="ECO:0007669"/>
    <property type="project" value="InterPro"/>
</dbReference>
<dbReference type="InterPro" id="IPR021765">
    <property type="entry name" value="UstYa-like"/>
</dbReference>
<dbReference type="PANTHER" id="PTHR33365:SF11">
    <property type="entry name" value="TAT PATHWAY SIGNAL SEQUENCE"/>
    <property type="match status" value="1"/>
</dbReference>